<accession>A0A517Y9F9</accession>
<reference evidence="1 2" key="1">
    <citation type="submission" date="2019-02" db="EMBL/GenBank/DDBJ databases">
        <title>Deep-cultivation of Planctomycetes and their phenomic and genomic characterization uncovers novel biology.</title>
        <authorList>
            <person name="Wiegand S."/>
            <person name="Jogler M."/>
            <person name="Boedeker C."/>
            <person name="Pinto D."/>
            <person name="Vollmers J."/>
            <person name="Rivas-Marin E."/>
            <person name="Kohn T."/>
            <person name="Peeters S.H."/>
            <person name="Heuer A."/>
            <person name="Rast P."/>
            <person name="Oberbeckmann S."/>
            <person name="Bunk B."/>
            <person name="Jeske O."/>
            <person name="Meyerdierks A."/>
            <person name="Storesund J.E."/>
            <person name="Kallscheuer N."/>
            <person name="Luecker S."/>
            <person name="Lage O.M."/>
            <person name="Pohl T."/>
            <person name="Merkel B.J."/>
            <person name="Hornburger P."/>
            <person name="Mueller R.-W."/>
            <person name="Bruemmer F."/>
            <person name="Labrenz M."/>
            <person name="Spormann A.M."/>
            <person name="Op den Camp H."/>
            <person name="Overmann J."/>
            <person name="Amann R."/>
            <person name="Jetten M.S.M."/>
            <person name="Mascher T."/>
            <person name="Medema M.H."/>
            <person name="Devos D.P."/>
            <person name="Kaster A.-K."/>
            <person name="Ovreas L."/>
            <person name="Rohde M."/>
            <person name="Galperin M.Y."/>
            <person name="Jogler C."/>
        </authorList>
    </citation>
    <scope>NUCLEOTIDE SEQUENCE [LARGE SCALE GENOMIC DNA]</scope>
    <source>
        <strain evidence="1 2">ETA_A8</strain>
    </source>
</reference>
<evidence type="ECO:0000313" key="1">
    <source>
        <dbReference type="EMBL" id="QDU26873.1"/>
    </source>
</evidence>
<dbReference type="Proteomes" id="UP000315017">
    <property type="component" value="Chromosome"/>
</dbReference>
<name>A0A517Y9F9_9BACT</name>
<proteinExistence type="predicted"/>
<dbReference type="AlphaFoldDB" id="A0A517Y9F9"/>
<dbReference type="EMBL" id="CP036274">
    <property type="protein sequence ID" value="QDU26873.1"/>
    <property type="molecule type" value="Genomic_DNA"/>
</dbReference>
<protein>
    <submittedName>
        <fullName evidence="1">Uncharacterized protein</fullName>
    </submittedName>
</protein>
<sequence>MKQPRSAAPIFAAVLLLLPVLYVGSYLALVTHSNDLVINDEWCDAYPLLGDDNREAASYFFWPINQIDRKLRPADWKYMDPFS</sequence>
<dbReference type="RefSeq" id="WP_145087746.1">
    <property type="nucleotide sequence ID" value="NZ_CP036274.1"/>
</dbReference>
<dbReference type="KEGG" id="aagg:ETAA8_19570"/>
<gene>
    <name evidence="1" type="ORF">ETAA8_19570</name>
</gene>
<keyword evidence="2" id="KW-1185">Reference proteome</keyword>
<organism evidence="1 2">
    <name type="scientific">Anatilimnocola aggregata</name>
    <dbReference type="NCBI Taxonomy" id="2528021"/>
    <lineage>
        <taxon>Bacteria</taxon>
        <taxon>Pseudomonadati</taxon>
        <taxon>Planctomycetota</taxon>
        <taxon>Planctomycetia</taxon>
        <taxon>Pirellulales</taxon>
        <taxon>Pirellulaceae</taxon>
        <taxon>Anatilimnocola</taxon>
    </lineage>
</organism>
<evidence type="ECO:0000313" key="2">
    <source>
        <dbReference type="Proteomes" id="UP000315017"/>
    </source>
</evidence>